<evidence type="ECO:0000259" key="6">
    <source>
        <dbReference type="PROSITE" id="PS01124"/>
    </source>
</evidence>
<keyword evidence="4" id="KW-0597">Phosphoprotein</keyword>
<dbReference type="PRINTS" id="PR00032">
    <property type="entry name" value="HTHARAC"/>
</dbReference>
<evidence type="ECO:0000313" key="8">
    <source>
        <dbReference type="EMBL" id="MFB0844646.1"/>
    </source>
</evidence>
<dbReference type="InterPro" id="IPR001789">
    <property type="entry name" value="Sig_transdc_resp-reg_receiver"/>
</dbReference>
<dbReference type="PANTHER" id="PTHR43280">
    <property type="entry name" value="ARAC-FAMILY TRANSCRIPTIONAL REGULATOR"/>
    <property type="match status" value="1"/>
</dbReference>
<dbReference type="InterPro" id="IPR011006">
    <property type="entry name" value="CheY-like_superfamily"/>
</dbReference>
<keyword evidence="9" id="KW-1185">Reference proteome</keyword>
<evidence type="ECO:0000256" key="5">
    <source>
        <dbReference type="SAM" id="Coils"/>
    </source>
</evidence>
<organism evidence="8 9">
    <name type="scientific">Paenibacillus oleatilyticus</name>
    <dbReference type="NCBI Taxonomy" id="2594886"/>
    <lineage>
        <taxon>Bacteria</taxon>
        <taxon>Bacillati</taxon>
        <taxon>Bacillota</taxon>
        <taxon>Bacilli</taxon>
        <taxon>Bacillales</taxon>
        <taxon>Paenibacillaceae</taxon>
        <taxon>Paenibacillus</taxon>
    </lineage>
</organism>
<dbReference type="PANTHER" id="PTHR43280:SF28">
    <property type="entry name" value="HTH-TYPE TRANSCRIPTIONAL ACTIVATOR RHAS"/>
    <property type="match status" value="1"/>
</dbReference>
<dbReference type="SUPFAM" id="SSF52172">
    <property type="entry name" value="CheY-like"/>
    <property type="match status" value="1"/>
</dbReference>
<protein>
    <submittedName>
        <fullName evidence="8">Response regulator</fullName>
    </submittedName>
</protein>
<dbReference type="InterPro" id="IPR018062">
    <property type="entry name" value="HTH_AraC-typ_CS"/>
</dbReference>
<dbReference type="Pfam" id="PF12833">
    <property type="entry name" value="HTH_18"/>
    <property type="match status" value="1"/>
</dbReference>
<comment type="caution">
    <text evidence="8">The sequence shown here is derived from an EMBL/GenBank/DDBJ whole genome shotgun (WGS) entry which is preliminary data.</text>
</comment>
<dbReference type="SMART" id="SM00342">
    <property type="entry name" value="HTH_ARAC"/>
    <property type="match status" value="1"/>
</dbReference>
<dbReference type="PROSITE" id="PS50110">
    <property type="entry name" value="RESPONSE_REGULATORY"/>
    <property type="match status" value="1"/>
</dbReference>
<name>A0ABV4V7D7_9BACL</name>
<dbReference type="SUPFAM" id="SSF46689">
    <property type="entry name" value="Homeodomain-like"/>
    <property type="match status" value="2"/>
</dbReference>
<dbReference type="PROSITE" id="PS00041">
    <property type="entry name" value="HTH_ARAC_FAMILY_1"/>
    <property type="match status" value="1"/>
</dbReference>
<reference evidence="8 9" key="1">
    <citation type="submission" date="2024-09" db="EMBL/GenBank/DDBJ databases">
        <authorList>
            <person name="Makale K.P.P."/>
            <person name="Makhzoum A."/>
            <person name="Rantong G."/>
            <person name="Rahube T.O."/>
        </authorList>
    </citation>
    <scope>NUCLEOTIDE SEQUENCE [LARGE SCALE GENOMIC DNA]</scope>
    <source>
        <strain evidence="8 9">KM_D13</strain>
    </source>
</reference>
<dbReference type="EMBL" id="JBHDLN010000010">
    <property type="protein sequence ID" value="MFB0844646.1"/>
    <property type="molecule type" value="Genomic_DNA"/>
</dbReference>
<dbReference type="RefSeq" id="WP_373954810.1">
    <property type="nucleotide sequence ID" value="NZ_JBHDLN010000010.1"/>
</dbReference>
<dbReference type="InterPro" id="IPR041522">
    <property type="entry name" value="CdaR_GGDEF"/>
</dbReference>
<dbReference type="Pfam" id="PF17853">
    <property type="entry name" value="GGDEF_2"/>
    <property type="match status" value="1"/>
</dbReference>
<dbReference type="Gene3D" id="3.40.50.2300">
    <property type="match status" value="1"/>
</dbReference>
<feature type="coiled-coil region" evidence="5">
    <location>
        <begin position="109"/>
        <end position="143"/>
    </location>
</feature>
<accession>A0ABV4V7D7</accession>
<feature type="modified residue" description="4-aspartylphosphate" evidence="4">
    <location>
        <position position="55"/>
    </location>
</feature>
<evidence type="ECO:0000259" key="7">
    <source>
        <dbReference type="PROSITE" id="PS50110"/>
    </source>
</evidence>
<keyword evidence="5" id="KW-0175">Coiled coil</keyword>
<keyword evidence="2" id="KW-0238">DNA-binding</keyword>
<feature type="domain" description="HTH araC/xylS-type" evidence="6">
    <location>
        <begin position="348"/>
        <end position="446"/>
    </location>
</feature>
<keyword evidence="3" id="KW-0804">Transcription</keyword>
<feature type="domain" description="Response regulatory" evidence="7">
    <location>
        <begin position="3"/>
        <end position="120"/>
    </location>
</feature>
<proteinExistence type="predicted"/>
<dbReference type="PROSITE" id="PS01124">
    <property type="entry name" value="HTH_ARAC_FAMILY_2"/>
    <property type="match status" value="1"/>
</dbReference>
<dbReference type="CDD" id="cd17536">
    <property type="entry name" value="REC_YesN-like"/>
    <property type="match status" value="1"/>
</dbReference>
<evidence type="ECO:0000313" key="9">
    <source>
        <dbReference type="Proteomes" id="UP001575622"/>
    </source>
</evidence>
<dbReference type="SMART" id="SM00448">
    <property type="entry name" value="REC"/>
    <property type="match status" value="1"/>
</dbReference>
<dbReference type="InterPro" id="IPR020449">
    <property type="entry name" value="Tscrpt_reg_AraC-type_HTH"/>
</dbReference>
<dbReference type="Proteomes" id="UP001575622">
    <property type="component" value="Unassembled WGS sequence"/>
</dbReference>
<dbReference type="Pfam" id="PF00072">
    <property type="entry name" value="Response_reg"/>
    <property type="match status" value="1"/>
</dbReference>
<dbReference type="InterPro" id="IPR009057">
    <property type="entry name" value="Homeodomain-like_sf"/>
</dbReference>
<evidence type="ECO:0000256" key="2">
    <source>
        <dbReference type="ARBA" id="ARBA00023125"/>
    </source>
</evidence>
<dbReference type="Gene3D" id="1.10.10.60">
    <property type="entry name" value="Homeodomain-like"/>
    <property type="match status" value="2"/>
</dbReference>
<sequence>MYRLMIADDEALEREGLEWIIRRAMPDTFRVVHAENGRRAIELAEEHRPHIILMDVNMPGIQGLAALREIKERLPHAKLVVVTAYDYFAYAKEALSLGVKEYIVKPAKREQIVRILQQLVEELEREKRKRTEELELRDKMSQQLPLMENELALMFMVDQVLDAGAGQLSEWLGFPLDQGCAMVVAFPELAFIPDKKKIYDLIRSFVKAQGEPCIVSSLIDRHMAIFVRKKPEEASEAAWKDKIRRFGEKLCELTERQLELAVSVGIGSVHKEAAGLRTSYFEAVFASTYFEQGGKVCLFDELKEDKAGVLQEPEARSARRETARQSYVISALQRIREERERQTVTVLDKAKCYIQERFAEELSLEEVADYVHLNPHYFSKIFKQQVGETFIDFVTNLRIGRAKELMASTDLSLKEVCFEVGYRDPNYFSRVFKKVTGVTPTDYRGQTK</sequence>
<evidence type="ECO:0000256" key="1">
    <source>
        <dbReference type="ARBA" id="ARBA00023015"/>
    </source>
</evidence>
<evidence type="ECO:0000256" key="3">
    <source>
        <dbReference type="ARBA" id="ARBA00023163"/>
    </source>
</evidence>
<keyword evidence="1" id="KW-0805">Transcription regulation</keyword>
<dbReference type="InterPro" id="IPR018060">
    <property type="entry name" value="HTH_AraC"/>
</dbReference>
<evidence type="ECO:0000256" key="4">
    <source>
        <dbReference type="PROSITE-ProRule" id="PRU00169"/>
    </source>
</evidence>
<gene>
    <name evidence="8" type="ORF">ACEU3E_20860</name>
</gene>